<dbReference type="CDD" id="cd08520">
    <property type="entry name" value="PBP2_NikA_DppA_OppA_like_21"/>
    <property type="match status" value="1"/>
</dbReference>
<dbReference type="OrthoDB" id="9772924at2"/>
<dbReference type="AlphaFoldDB" id="A0A494X422"/>
<organism evidence="3 4">
    <name type="scientific">Desulfofundulus salinus</name>
    <dbReference type="NCBI Taxonomy" id="2419843"/>
    <lineage>
        <taxon>Bacteria</taxon>
        <taxon>Bacillati</taxon>
        <taxon>Bacillota</taxon>
        <taxon>Clostridia</taxon>
        <taxon>Eubacteriales</taxon>
        <taxon>Peptococcaceae</taxon>
        <taxon>Desulfofundulus</taxon>
    </lineage>
</organism>
<dbReference type="PANTHER" id="PTHR30290:SF64">
    <property type="entry name" value="ABC TRANSPORTER PERIPLASMIC BINDING PROTEIN"/>
    <property type="match status" value="1"/>
</dbReference>
<dbReference type="GO" id="GO:0015833">
    <property type="term" value="P:peptide transport"/>
    <property type="evidence" value="ECO:0007669"/>
    <property type="project" value="TreeGrafter"/>
</dbReference>
<dbReference type="Gene3D" id="3.10.105.10">
    <property type="entry name" value="Dipeptide-binding Protein, Domain 3"/>
    <property type="match status" value="1"/>
</dbReference>
<dbReference type="PANTHER" id="PTHR30290">
    <property type="entry name" value="PERIPLASMIC BINDING COMPONENT OF ABC TRANSPORTER"/>
    <property type="match status" value="1"/>
</dbReference>
<dbReference type="GO" id="GO:0042597">
    <property type="term" value="C:periplasmic space"/>
    <property type="evidence" value="ECO:0007669"/>
    <property type="project" value="UniProtKB-ARBA"/>
</dbReference>
<dbReference type="InterPro" id="IPR039424">
    <property type="entry name" value="SBP_5"/>
</dbReference>
<evidence type="ECO:0000256" key="1">
    <source>
        <dbReference type="ARBA" id="ARBA00022729"/>
    </source>
</evidence>
<dbReference type="InterPro" id="IPR000914">
    <property type="entry name" value="SBP_5_dom"/>
</dbReference>
<keyword evidence="1" id="KW-0732">Signal</keyword>
<dbReference type="InterPro" id="IPR030678">
    <property type="entry name" value="Peptide/Ni-bd"/>
</dbReference>
<dbReference type="PROSITE" id="PS51257">
    <property type="entry name" value="PROKAR_LIPOPROTEIN"/>
    <property type="match status" value="1"/>
</dbReference>
<feature type="domain" description="Solute-binding protein family 5" evidence="2">
    <location>
        <begin position="91"/>
        <end position="453"/>
    </location>
</feature>
<dbReference type="GO" id="GO:0043190">
    <property type="term" value="C:ATP-binding cassette (ABC) transporter complex"/>
    <property type="evidence" value="ECO:0007669"/>
    <property type="project" value="InterPro"/>
</dbReference>
<dbReference type="EMBL" id="RBWE01000001">
    <property type="protein sequence ID" value="RKO67915.1"/>
    <property type="molecule type" value="Genomic_DNA"/>
</dbReference>
<name>A0A494X422_9FIRM</name>
<protein>
    <submittedName>
        <fullName evidence="3">Diguanylate phosphodiesterase</fullName>
    </submittedName>
</protein>
<dbReference type="Proteomes" id="UP000271256">
    <property type="component" value="Unassembled WGS sequence"/>
</dbReference>
<evidence type="ECO:0000313" key="3">
    <source>
        <dbReference type="EMBL" id="RKO67915.1"/>
    </source>
</evidence>
<comment type="caution">
    <text evidence="3">The sequence shown here is derived from an EMBL/GenBank/DDBJ whole genome shotgun (WGS) entry which is preliminary data.</text>
</comment>
<dbReference type="PIRSF" id="PIRSF002741">
    <property type="entry name" value="MppA"/>
    <property type="match status" value="1"/>
</dbReference>
<accession>A0A494X422</accession>
<dbReference type="SUPFAM" id="SSF53850">
    <property type="entry name" value="Periplasmic binding protein-like II"/>
    <property type="match status" value="1"/>
</dbReference>
<dbReference type="GO" id="GO:1904680">
    <property type="term" value="F:peptide transmembrane transporter activity"/>
    <property type="evidence" value="ECO:0007669"/>
    <property type="project" value="TreeGrafter"/>
</dbReference>
<dbReference type="Pfam" id="PF00496">
    <property type="entry name" value="SBP_bac_5"/>
    <property type="match status" value="1"/>
</dbReference>
<evidence type="ECO:0000313" key="4">
    <source>
        <dbReference type="Proteomes" id="UP000271256"/>
    </source>
</evidence>
<keyword evidence="4" id="KW-1185">Reference proteome</keyword>
<gene>
    <name evidence="3" type="ORF">D7024_13875</name>
</gene>
<sequence length="545" mass="61476">MISKRYNIARHLLAVLVLVLSSIFLMCGCGAKQAGQAGAGKAKEQGQVDVIRLAGGDWGYPTPYAVYPRGPGGFKMCLIFDGLLERDEKGLIPWLAEKYEVKEGGKQYLFTVRNGVKWQDGKPLTAEDVKFTFDYATKNPMVWGALDKKDIQKVEIVGDRQVLITVTEPNAAMLYKLGMVRIIPKHIWEKVDNPKEFTAPEAVIGTGPYRLTEYSKEHGTYRFEAFDGFWGPKQRVKVIEFVPVSEEVLAFEKGEIDLAGITPDVLPRFQKDPQYKIVKSPAFWGYRLLFNMKDYPILQHKELRQAIAYAIDAQELIDKVARGAAVPGSAGILPPDHVMYNPGVKQYKPDLQKAGELLAKLGYDKLDENGIRQNQKGEKLSFNLLVSSGEVRLAEVLKEQLARAGIEIKVQSVDMKTRDARVRENKYELAITGHGGWGNDADYLRERFASYSKGGALMASAPGTPGYQNEELNALLDKQRLEFNDQKRKELIFKAQEILAEDVPEIPLYYTTGYNVYRPAKYDGWMFMFDHHSLTHSKLSYLERG</sequence>
<dbReference type="Gene3D" id="3.40.190.10">
    <property type="entry name" value="Periplasmic binding protein-like II"/>
    <property type="match status" value="1"/>
</dbReference>
<reference evidence="3 4" key="1">
    <citation type="submission" date="2018-10" db="EMBL/GenBank/DDBJ databases">
        <authorList>
            <person name="Grouzdev D.S."/>
            <person name="Krutkina M.S."/>
            <person name="Tourova T.P."/>
            <person name="Nazina T.N."/>
        </authorList>
    </citation>
    <scope>NUCLEOTIDE SEQUENCE [LARGE SCALE GENOMIC DNA]</scope>
    <source>
        <strain evidence="3 4">435</strain>
    </source>
</reference>
<dbReference type="Gene3D" id="3.90.76.10">
    <property type="entry name" value="Dipeptide-binding Protein, Domain 1"/>
    <property type="match status" value="1"/>
</dbReference>
<proteinExistence type="predicted"/>
<evidence type="ECO:0000259" key="2">
    <source>
        <dbReference type="Pfam" id="PF00496"/>
    </source>
</evidence>